<keyword evidence="9" id="KW-1185">Reference proteome</keyword>
<dbReference type="Pfam" id="PF15982">
    <property type="entry name" value="TMEM135_C_rich"/>
    <property type="match status" value="1"/>
</dbReference>
<evidence type="ECO:0000256" key="4">
    <source>
        <dbReference type="ARBA" id="ARBA00022989"/>
    </source>
</evidence>
<name>A0A553PHL5_TIGCA</name>
<evidence type="ECO:0000256" key="6">
    <source>
        <dbReference type="SAM" id="Phobius"/>
    </source>
</evidence>
<keyword evidence="4 6" id="KW-1133">Transmembrane helix</keyword>
<keyword evidence="3 6" id="KW-0812">Transmembrane</keyword>
<evidence type="ECO:0000256" key="3">
    <source>
        <dbReference type="ARBA" id="ARBA00022692"/>
    </source>
</evidence>
<evidence type="ECO:0000313" key="9">
    <source>
        <dbReference type="Proteomes" id="UP000318571"/>
    </source>
</evidence>
<gene>
    <name evidence="8" type="ORF">TCAL_10938</name>
</gene>
<dbReference type="PANTHER" id="PTHR12459:SF15">
    <property type="entry name" value="TRANSMEMBRANE PROTEIN 135"/>
    <property type="match status" value="1"/>
</dbReference>
<evidence type="ECO:0000259" key="7">
    <source>
        <dbReference type="Pfam" id="PF15982"/>
    </source>
</evidence>
<evidence type="ECO:0000313" key="8">
    <source>
        <dbReference type="EMBL" id="TRY77182.1"/>
    </source>
</evidence>
<dbReference type="GO" id="GO:0012505">
    <property type="term" value="C:endomembrane system"/>
    <property type="evidence" value="ECO:0007669"/>
    <property type="project" value="UniProtKB-SubCell"/>
</dbReference>
<evidence type="ECO:0000256" key="2">
    <source>
        <dbReference type="ARBA" id="ARBA00008924"/>
    </source>
</evidence>
<proteinExistence type="inferred from homology"/>
<protein>
    <recommendedName>
        <fullName evidence="7">Transmembrane protein 135 N-terminal domain-containing protein</fullName>
    </recommendedName>
</protein>
<accession>A0A553PHL5</accession>
<dbReference type="PANTHER" id="PTHR12459">
    <property type="entry name" value="TRANSMEMBRANE PROTEIN 135-RELATED"/>
    <property type="match status" value="1"/>
</dbReference>
<feature type="transmembrane region" description="Helical" evidence="6">
    <location>
        <begin position="68"/>
        <end position="93"/>
    </location>
</feature>
<sequence>MGTKNSKLKPMYYTCHEIAHTWHPSCTWVALEIAESCFWEALKIYGAVYGVSTMLKGKIPSREQMRTLIWNTIQSSIFLSVNTGAYISVVCLLRRLSRCFIPMSKMGPCRPFHMGSIVPFAIGQALQAGLFALPMIQGRSRNGLSTILSHISRPDVLLWSCFLGSFPAVYKLASCFLRNALGVDHRWNAIPAGFLAGLTMAFSPSRSMCLYSVWKTLEIVCTKGVQNGTLPRIPLGVEILYASSTSVLLHLGVVSPQSLKPSYWKFVSRITGDRFLEVNRPLLDHTYNVSASALLPNFEPRFPRPDLISAECQAIGQEFKGKYNTFSL</sequence>
<comment type="caution">
    <text evidence="8">The sequence shown here is derived from an EMBL/GenBank/DDBJ whole genome shotgun (WGS) entry which is preliminary data.</text>
</comment>
<dbReference type="EMBL" id="VCGU01000004">
    <property type="protein sequence ID" value="TRY77182.1"/>
    <property type="molecule type" value="Genomic_DNA"/>
</dbReference>
<comment type="subcellular location">
    <subcellularLocation>
        <location evidence="1">Endomembrane system</location>
        <topology evidence="1">Multi-pass membrane protein</topology>
    </subcellularLocation>
</comment>
<evidence type="ECO:0000256" key="1">
    <source>
        <dbReference type="ARBA" id="ARBA00004127"/>
    </source>
</evidence>
<dbReference type="InterPro" id="IPR026749">
    <property type="entry name" value="Tmem135"/>
</dbReference>
<organism evidence="8 9">
    <name type="scientific">Tigriopus californicus</name>
    <name type="common">Marine copepod</name>
    <dbReference type="NCBI Taxonomy" id="6832"/>
    <lineage>
        <taxon>Eukaryota</taxon>
        <taxon>Metazoa</taxon>
        <taxon>Ecdysozoa</taxon>
        <taxon>Arthropoda</taxon>
        <taxon>Crustacea</taxon>
        <taxon>Multicrustacea</taxon>
        <taxon>Hexanauplia</taxon>
        <taxon>Copepoda</taxon>
        <taxon>Harpacticoida</taxon>
        <taxon>Harpacticidae</taxon>
        <taxon>Tigriopus</taxon>
    </lineage>
</organism>
<dbReference type="OMA" id="YTCHEIA"/>
<dbReference type="Proteomes" id="UP000318571">
    <property type="component" value="Chromosome 5"/>
</dbReference>
<dbReference type="InterPro" id="IPR031926">
    <property type="entry name" value="TMEM135_N"/>
</dbReference>
<dbReference type="AlphaFoldDB" id="A0A553PHL5"/>
<comment type="similarity">
    <text evidence="2">Belongs to the TMEM135 family.</text>
</comment>
<dbReference type="STRING" id="6832.A0A553PHL5"/>
<reference evidence="8 9" key="1">
    <citation type="journal article" date="2018" name="Nat. Ecol. Evol.">
        <title>Genomic signatures of mitonuclear coevolution across populations of Tigriopus californicus.</title>
        <authorList>
            <person name="Barreto F.S."/>
            <person name="Watson E.T."/>
            <person name="Lima T.G."/>
            <person name="Willett C.S."/>
            <person name="Edmands S."/>
            <person name="Li W."/>
            <person name="Burton R.S."/>
        </authorList>
    </citation>
    <scope>NUCLEOTIDE SEQUENCE [LARGE SCALE GENOMIC DNA]</scope>
    <source>
        <strain evidence="8 9">San Diego</strain>
    </source>
</reference>
<evidence type="ECO:0000256" key="5">
    <source>
        <dbReference type="ARBA" id="ARBA00023136"/>
    </source>
</evidence>
<feature type="domain" description="Transmembrane protein 135 N-terminal" evidence="7">
    <location>
        <begin position="13"/>
        <end position="100"/>
    </location>
</feature>
<keyword evidence="5 6" id="KW-0472">Membrane</keyword>